<proteinExistence type="predicted"/>
<feature type="region of interest" description="Disordered" evidence="1">
    <location>
        <begin position="1"/>
        <end position="25"/>
    </location>
</feature>
<protein>
    <submittedName>
        <fullName evidence="2">Uncharacterized protein</fullName>
    </submittedName>
</protein>
<evidence type="ECO:0000256" key="1">
    <source>
        <dbReference type="SAM" id="MobiDB-lite"/>
    </source>
</evidence>
<dbReference type="AlphaFoldDB" id="A0A6G1Q208"/>
<reference evidence="2 3" key="1">
    <citation type="submission" date="2019-02" db="EMBL/GenBank/DDBJ databases">
        <title>Opniocepnalus argus genome.</title>
        <authorList>
            <person name="Zhou C."/>
            <person name="Xiao S."/>
        </authorList>
    </citation>
    <scope>NUCLEOTIDE SEQUENCE [LARGE SCALE GENOMIC DNA]</scope>
    <source>
        <strain evidence="2">OARG1902GOOAL</strain>
        <tissue evidence="2">Muscle</tissue>
    </source>
</reference>
<organism evidence="2 3">
    <name type="scientific">Channa argus</name>
    <name type="common">Northern snakehead</name>
    <name type="synonym">Ophicephalus argus</name>
    <dbReference type="NCBI Taxonomy" id="215402"/>
    <lineage>
        <taxon>Eukaryota</taxon>
        <taxon>Metazoa</taxon>
        <taxon>Chordata</taxon>
        <taxon>Craniata</taxon>
        <taxon>Vertebrata</taxon>
        <taxon>Euteleostomi</taxon>
        <taxon>Actinopterygii</taxon>
        <taxon>Neopterygii</taxon>
        <taxon>Teleostei</taxon>
        <taxon>Neoteleostei</taxon>
        <taxon>Acanthomorphata</taxon>
        <taxon>Anabantaria</taxon>
        <taxon>Anabantiformes</taxon>
        <taxon>Channoidei</taxon>
        <taxon>Channidae</taxon>
        <taxon>Channa</taxon>
    </lineage>
</organism>
<evidence type="ECO:0000313" key="3">
    <source>
        <dbReference type="Proteomes" id="UP000503349"/>
    </source>
</evidence>
<keyword evidence="3" id="KW-1185">Reference proteome</keyword>
<accession>A0A6G1Q208</accession>
<dbReference type="Proteomes" id="UP000503349">
    <property type="component" value="Chromosome 12"/>
</dbReference>
<feature type="compositionally biased region" description="Basic and acidic residues" evidence="1">
    <location>
        <begin position="9"/>
        <end position="24"/>
    </location>
</feature>
<reference evidence="3" key="2">
    <citation type="submission" date="2019-02" db="EMBL/GenBank/DDBJ databases">
        <title>Opniocepnalus argus Var Kimnra genome.</title>
        <authorList>
            <person name="Zhou C."/>
            <person name="Xiao S."/>
        </authorList>
    </citation>
    <scope>NUCLEOTIDE SEQUENCE [LARGE SCALE GENOMIC DNA]</scope>
</reference>
<gene>
    <name evidence="2" type="ORF">EXN66_Car012177</name>
</gene>
<evidence type="ECO:0000313" key="2">
    <source>
        <dbReference type="EMBL" id="KAF3696499.1"/>
    </source>
</evidence>
<dbReference type="EMBL" id="CM015723">
    <property type="protein sequence ID" value="KAF3696499.1"/>
    <property type="molecule type" value="Genomic_DNA"/>
</dbReference>
<name>A0A6G1Q208_CHAAH</name>
<sequence length="121" mass="13607">MVGGGGGGGKKEGKLVKRGGREDPATPVIPALVYGHQWPARSQCSTTLLQCLVDSAEWEITHQELTFSIWGRRRREEEARSVGDERNRQVTNCVTLFISSCYLLERLGRIWRCYMANGFGY</sequence>